<dbReference type="EMBL" id="CP075867">
    <property type="protein sequence ID" value="QYT01136.1"/>
    <property type="molecule type" value="Genomic_DNA"/>
</dbReference>
<evidence type="ECO:0000313" key="2">
    <source>
        <dbReference type="EMBL" id="QYT01136.1"/>
    </source>
</evidence>
<dbReference type="AlphaFoldDB" id="A0A8G0LK43"/>
<proteinExistence type="predicted"/>
<feature type="compositionally biased region" description="Polar residues" evidence="1">
    <location>
        <begin position="95"/>
        <end position="105"/>
    </location>
</feature>
<evidence type="ECO:0000313" key="3">
    <source>
        <dbReference type="Proteomes" id="UP000826661"/>
    </source>
</evidence>
<feature type="compositionally biased region" description="Low complexity" evidence="1">
    <location>
        <begin position="64"/>
        <end position="77"/>
    </location>
</feature>
<accession>A0A8G0LK43</accession>
<protein>
    <submittedName>
        <fullName evidence="2">Uncharacterized protein</fullName>
    </submittedName>
</protein>
<evidence type="ECO:0000256" key="1">
    <source>
        <dbReference type="SAM" id="MobiDB-lite"/>
    </source>
</evidence>
<name>A0A8G0LK43_9HYPO</name>
<organism evidence="2 3">
    <name type="scientific">Trichoderma simmonsii</name>
    <dbReference type="NCBI Taxonomy" id="1491479"/>
    <lineage>
        <taxon>Eukaryota</taxon>
        <taxon>Fungi</taxon>
        <taxon>Dikarya</taxon>
        <taxon>Ascomycota</taxon>
        <taxon>Pezizomycotina</taxon>
        <taxon>Sordariomycetes</taxon>
        <taxon>Hypocreomycetidae</taxon>
        <taxon>Hypocreales</taxon>
        <taxon>Hypocreaceae</taxon>
        <taxon>Trichoderma</taxon>
    </lineage>
</organism>
<dbReference type="Proteomes" id="UP000826661">
    <property type="component" value="Chromosome IV"/>
</dbReference>
<gene>
    <name evidence="2" type="ORF">H0G86_008188</name>
</gene>
<reference evidence="2 3" key="1">
    <citation type="journal article" date="2021" name="BMC Genomics">
        <title>Telomere-to-telomere genome assembly of asparaginase-producing Trichoderma simmonsii.</title>
        <authorList>
            <person name="Chung D."/>
            <person name="Kwon Y.M."/>
            <person name="Yang Y."/>
        </authorList>
    </citation>
    <scope>NUCLEOTIDE SEQUENCE [LARGE SCALE GENOMIC DNA]</scope>
    <source>
        <strain evidence="2 3">GH-Sj1</strain>
    </source>
</reference>
<sequence length="105" mass="10712">MDNFEGCVFVSGEFARTGLCCQCEGESIAEPGGSASGPWPASAWFGMSCGSRESLLVSDLASSSESSPSLRFSPSTPAKLVGPQGPETEAASKSRFASSGTTALH</sequence>
<feature type="region of interest" description="Disordered" evidence="1">
    <location>
        <begin position="64"/>
        <end position="105"/>
    </location>
</feature>
<keyword evidence="3" id="KW-1185">Reference proteome</keyword>